<organism evidence="1 2">
    <name type="scientific">Ciceribacter ferrooxidans</name>
    <dbReference type="NCBI Taxonomy" id="2509717"/>
    <lineage>
        <taxon>Bacteria</taxon>
        <taxon>Pseudomonadati</taxon>
        <taxon>Pseudomonadota</taxon>
        <taxon>Alphaproteobacteria</taxon>
        <taxon>Hyphomicrobiales</taxon>
        <taxon>Rhizobiaceae</taxon>
        <taxon>Ciceribacter</taxon>
    </lineage>
</organism>
<sequence>MIRMSEYRFHIENSYTPETLPMDRLAEYMAAYARLLGETANVHFQGVETGSAILVAAVDEPAQPKVQDRMRSLQRGSAPKDALKAFDELDEMLRKDNATGELSGNDGAVILPFPGRTRPEPLVFGPIRQEGSLEGQVIRVGGKDDTIPVHLRDGAIIHSGLNATADLARKIAQHLLGPTLRVYGSGTWYREADGSWVLKSFKITDFEVLGDEPLEDVVASLRKIKGSTWNEVPDPVRALLEDRHGGGDAN</sequence>
<dbReference type="EMBL" id="SDVB01000380">
    <property type="protein sequence ID" value="RYB98046.1"/>
    <property type="molecule type" value="Genomic_DNA"/>
</dbReference>
<protein>
    <submittedName>
        <fullName evidence="1">Uncharacterized protein</fullName>
    </submittedName>
</protein>
<name>A0A4Q2S884_9HYPH</name>
<gene>
    <name evidence="1" type="ORF">EUU22_23450</name>
</gene>
<proteinExistence type="predicted"/>
<dbReference type="OrthoDB" id="5947241at2"/>
<evidence type="ECO:0000313" key="1">
    <source>
        <dbReference type="EMBL" id="RYB98046.1"/>
    </source>
</evidence>
<dbReference type="AlphaFoldDB" id="A0A4Q2S884"/>
<comment type="caution">
    <text evidence="1">The sequence shown here is derived from an EMBL/GenBank/DDBJ whole genome shotgun (WGS) entry which is preliminary data.</text>
</comment>
<keyword evidence="2" id="KW-1185">Reference proteome</keyword>
<reference evidence="1 2" key="1">
    <citation type="submission" date="2019-01" db="EMBL/GenBank/DDBJ databases">
        <authorList>
            <person name="Deng T."/>
        </authorList>
    </citation>
    <scope>NUCLEOTIDE SEQUENCE [LARGE SCALE GENOMIC DNA]</scope>
    <source>
        <strain evidence="1 2">F8825</strain>
    </source>
</reference>
<accession>A0A4Q2S884</accession>
<dbReference type="Proteomes" id="UP000291088">
    <property type="component" value="Unassembled WGS sequence"/>
</dbReference>
<evidence type="ECO:0000313" key="2">
    <source>
        <dbReference type="Proteomes" id="UP000291088"/>
    </source>
</evidence>